<dbReference type="EMBL" id="BLLO01000031">
    <property type="protein sequence ID" value="GFH81234.1"/>
    <property type="molecule type" value="Genomic_DNA"/>
</dbReference>
<evidence type="ECO:0000313" key="2">
    <source>
        <dbReference type="EMBL" id="GGU74765.1"/>
    </source>
</evidence>
<evidence type="ECO:0000313" key="1">
    <source>
        <dbReference type="EMBL" id="GFH81234.1"/>
    </source>
</evidence>
<evidence type="ECO:0000313" key="3">
    <source>
        <dbReference type="Proteomes" id="UP000480804"/>
    </source>
</evidence>
<evidence type="ECO:0008006" key="5">
    <source>
        <dbReference type="Google" id="ProtNLM"/>
    </source>
</evidence>
<dbReference type="EMBL" id="BMSC01000008">
    <property type="protein sequence ID" value="GGU74765.1"/>
    <property type="molecule type" value="Genomic_DNA"/>
</dbReference>
<reference evidence="1 3" key="2">
    <citation type="submission" date="2020-02" db="EMBL/GenBank/DDBJ databases">
        <title>Whole genome shotgun sequence of Streptomyces gougerotii NBRC 13043.</title>
        <authorList>
            <person name="Ichikawa N."/>
            <person name="Komaki H."/>
            <person name="Tamura T."/>
        </authorList>
    </citation>
    <scope>NUCLEOTIDE SEQUENCE [LARGE SCALE GENOMIC DNA]</scope>
    <source>
        <strain evidence="1 3">NBRC 13043</strain>
    </source>
</reference>
<reference evidence="2" key="3">
    <citation type="submission" date="2020-09" db="EMBL/GenBank/DDBJ databases">
        <authorList>
            <person name="Sun Q."/>
            <person name="Ohkuma M."/>
        </authorList>
    </citation>
    <scope>NUCLEOTIDE SEQUENCE</scope>
    <source>
        <strain evidence="2">JCM 4136</strain>
    </source>
</reference>
<protein>
    <recommendedName>
        <fullName evidence="5">PE-PGRS family protein</fullName>
    </recommendedName>
</protein>
<evidence type="ECO:0000313" key="4">
    <source>
        <dbReference type="Proteomes" id="UP000660975"/>
    </source>
</evidence>
<dbReference type="AlphaFoldDB" id="A0A8H9LST9"/>
<name>A0A8H9LST9_9ACTN</name>
<dbReference type="Proteomes" id="UP000480804">
    <property type="component" value="Unassembled WGS sequence"/>
</dbReference>
<keyword evidence="3" id="KW-1185">Reference proteome</keyword>
<gene>
    <name evidence="2" type="ORF">GCM10010227_31380</name>
    <name evidence="1" type="ORF">Sgou_59040</name>
</gene>
<accession>A0A8H9LST9</accession>
<sequence>MAGRRWPALSPPPSARMILFAQREGRGRGMSFRMANPEDLEHLAKLLDGRGGLEERLDEAFTRASQLGVSGHLTALKPMRPWARDQARDLRMRALRLRLENGDPTAGLLMAGATREDLEKAGPQISPETCLLANSVAASDDPEAEGLARRKGEMFGDWIVRLEAHALLKIPGLEIHEKTLAEMISAGSDALNVAAATQTAVGSGTSWTKVVVGNSVKAGRIGPAKEILQARWSQPSSNLVAKWASRRLRGFNPKLRSLSAPGSWLPGQLGNMAGRSPAYRMVADVPFTSGVMGDRWGGGLDTARRSRFMDTRLLRFTPNQALNFFVGSDEIAKLHAGTTHSGQAVSRAGQASLLKVGRSGGFRAAVKTAGLWRGVGVAGSLTATGFSVANIATMDHGKEWKKSKAGYLANYAEAGFNASLTAATVAPNPVTIGLAVGTGIVYGGLKVVERWDDVKKNAGKAVDWVEGKASEAGAELVDGARKLGSALNPFD</sequence>
<dbReference type="Proteomes" id="UP000660975">
    <property type="component" value="Unassembled WGS sequence"/>
</dbReference>
<reference evidence="2" key="1">
    <citation type="journal article" date="2014" name="Int. J. Syst. Evol. Microbiol.">
        <title>Complete genome sequence of Corynebacterium casei LMG S-19264T (=DSM 44701T), isolated from a smear-ripened cheese.</title>
        <authorList>
            <consortium name="US DOE Joint Genome Institute (JGI-PGF)"/>
            <person name="Walter F."/>
            <person name="Albersmeier A."/>
            <person name="Kalinowski J."/>
            <person name="Ruckert C."/>
        </authorList>
    </citation>
    <scope>NUCLEOTIDE SEQUENCE</scope>
    <source>
        <strain evidence="2">JCM 4136</strain>
    </source>
</reference>
<organism evidence="2 4">
    <name type="scientific">Streptomyces gougerotii</name>
    <dbReference type="NCBI Taxonomy" id="53448"/>
    <lineage>
        <taxon>Bacteria</taxon>
        <taxon>Bacillati</taxon>
        <taxon>Actinomycetota</taxon>
        <taxon>Actinomycetes</taxon>
        <taxon>Kitasatosporales</taxon>
        <taxon>Streptomycetaceae</taxon>
        <taxon>Streptomyces</taxon>
        <taxon>Streptomyces diastaticus group</taxon>
    </lineage>
</organism>
<comment type="caution">
    <text evidence="2">The sequence shown here is derived from an EMBL/GenBank/DDBJ whole genome shotgun (WGS) entry which is preliminary data.</text>
</comment>
<proteinExistence type="predicted"/>